<feature type="compositionally biased region" description="Basic and acidic residues" evidence="1">
    <location>
        <begin position="81"/>
        <end position="92"/>
    </location>
</feature>
<name>A0A8K0P3Q3_LADFU</name>
<dbReference type="AlphaFoldDB" id="A0A8K0P3Q3"/>
<proteinExistence type="predicted"/>
<evidence type="ECO:0000256" key="2">
    <source>
        <dbReference type="SAM" id="Phobius"/>
    </source>
</evidence>
<evidence type="ECO:0000313" key="3">
    <source>
        <dbReference type="EMBL" id="KAG8231213.1"/>
    </source>
</evidence>
<organism evidence="3 4">
    <name type="scientific">Ladona fulva</name>
    <name type="common">Scarce chaser dragonfly</name>
    <name type="synonym">Libellula fulva</name>
    <dbReference type="NCBI Taxonomy" id="123851"/>
    <lineage>
        <taxon>Eukaryota</taxon>
        <taxon>Metazoa</taxon>
        <taxon>Ecdysozoa</taxon>
        <taxon>Arthropoda</taxon>
        <taxon>Hexapoda</taxon>
        <taxon>Insecta</taxon>
        <taxon>Pterygota</taxon>
        <taxon>Palaeoptera</taxon>
        <taxon>Odonata</taxon>
        <taxon>Epiprocta</taxon>
        <taxon>Anisoptera</taxon>
        <taxon>Libelluloidea</taxon>
        <taxon>Libellulidae</taxon>
        <taxon>Ladona</taxon>
    </lineage>
</organism>
<keyword evidence="4" id="KW-1185">Reference proteome</keyword>
<comment type="caution">
    <text evidence="3">The sequence shown here is derived from an EMBL/GenBank/DDBJ whole genome shotgun (WGS) entry which is preliminary data.</text>
</comment>
<keyword evidence="2" id="KW-1133">Transmembrane helix</keyword>
<reference evidence="3" key="2">
    <citation type="submission" date="2017-10" db="EMBL/GenBank/DDBJ databases">
        <title>Ladona fulva Genome sequencing and assembly.</title>
        <authorList>
            <person name="Murali S."/>
            <person name="Richards S."/>
            <person name="Bandaranaike D."/>
            <person name="Bellair M."/>
            <person name="Blankenburg K."/>
            <person name="Chao H."/>
            <person name="Dinh H."/>
            <person name="Doddapaneni H."/>
            <person name="Dugan-Rocha S."/>
            <person name="Elkadiri S."/>
            <person name="Gnanaolivu R."/>
            <person name="Hernandez B."/>
            <person name="Skinner E."/>
            <person name="Javaid M."/>
            <person name="Lee S."/>
            <person name="Li M."/>
            <person name="Ming W."/>
            <person name="Munidasa M."/>
            <person name="Muniz J."/>
            <person name="Nguyen L."/>
            <person name="Hughes D."/>
            <person name="Osuji N."/>
            <person name="Pu L.-L."/>
            <person name="Puazo M."/>
            <person name="Qu C."/>
            <person name="Quiroz J."/>
            <person name="Raj R."/>
            <person name="Weissenberger G."/>
            <person name="Xin Y."/>
            <person name="Zou X."/>
            <person name="Han Y."/>
            <person name="Worley K."/>
            <person name="Muzny D."/>
            <person name="Gibbs R."/>
        </authorList>
    </citation>
    <scope>NUCLEOTIDE SEQUENCE</scope>
    <source>
        <strain evidence="3">Sampled in the wild</strain>
    </source>
</reference>
<reference evidence="3" key="1">
    <citation type="submission" date="2013-04" db="EMBL/GenBank/DDBJ databases">
        <authorList>
            <person name="Qu J."/>
            <person name="Murali S.C."/>
            <person name="Bandaranaike D."/>
            <person name="Bellair M."/>
            <person name="Blankenburg K."/>
            <person name="Chao H."/>
            <person name="Dinh H."/>
            <person name="Doddapaneni H."/>
            <person name="Downs B."/>
            <person name="Dugan-Rocha S."/>
            <person name="Elkadiri S."/>
            <person name="Gnanaolivu R.D."/>
            <person name="Hernandez B."/>
            <person name="Javaid M."/>
            <person name="Jayaseelan J.C."/>
            <person name="Lee S."/>
            <person name="Li M."/>
            <person name="Ming W."/>
            <person name="Munidasa M."/>
            <person name="Muniz J."/>
            <person name="Nguyen L."/>
            <person name="Ongeri F."/>
            <person name="Osuji N."/>
            <person name="Pu L.-L."/>
            <person name="Puazo M."/>
            <person name="Qu C."/>
            <person name="Quiroz J."/>
            <person name="Raj R."/>
            <person name="Weissenberger G."/>
            <person name="Xin Y."/>
            <person name="Zou X."/>
            <person name="Han Y."/>
            <person name="Richards S."/>
            <person name="Worley K."/>
            <person name="Muzny D."/>
            <person name="Gibbs R."/>
        </authorList>
    </citation>
    <scope>NUCLEOTIDE SEQUENCE</scope>
    <source>
        <strain evidence="3">Sampled in the wild</strain>
    </source>
</reference>
<keyword evidence="2" id="KW-0472">Membrane</keyword>
<dbReference type="Proteomes" id="UP000792457">
    <property type="component" value="Unassembled WGS sequence"/>
</dbReference>
<protein>
    <submittedName>
        <fullName evidence="3">Uncharacterized protein</fullName>
    </submittedName>
</protein>
<sequence length="221" mass="24531">RRTVKFDVPSSCCSPPRSPCIHDALDILGLGPLNMEGCRKYMNQELNPLYKSLAWYHAAISFLKFILMIFVFTVRPSSEPKREAATDEERSHLIQQQDPPNTRPRTSTSLTSVSRQSSHTSAHATSSLGRIPSTFQDFDDAEILSSTRNLTPSSSASGVIRKSSKTTSINSDAAFPLEVTENEMKRFSSDSIELEKRSAPAQIEPSLQRTHSSSLGNVRKE</sequence>
<feature type="compositionally biased region" description="Polar residues" evidence="1">
    <location>
        <begin position="205"/>
        <end position="221"/>
    </location>
</feature>
<feature type="transmembrane region" description="Helical" evidence="2">
    <location>
        <begin position="54"/>
        <end position="74"/>
    </location>
</feature>
<feature type="region of interest" description="Disordered" evidence="1">
    <location>
        <begin position="81"/>
        <end position="131"/>
    </location>
</feature>
<evidence type="ECO:0000313" key="4">
    <source>
        <dbReference type="Proteomes" id="UP000792457"/>
    </source>
</evidence>
<evidence type="ECO:0000256" key="1">
    <source>
        <dbReference type="SAM" id="MobiDB-lite"/>
    </source>
</evidence>
<accession>A0A8K0P3Q3</accession>
<feature type="compositionally biased region" description="Low complexity" evidence="1">
    <location>
        <begin position="103"/>
        <end position="127"/>
    </location>
</feature>
<feature type="compositionally biased region" description="Basic and acidic residues" evidence="1">
    <location>
        <begin position="188"/>
        <end position="198"/>
    </location>
</feature>
<gene>
    <name evidence="3" type="ORF">J437_LFUL010910</name>
</gene>
<feature type="region of interest" description="Disordered" evidence="1">
    <location>
        <begin position="188"/>
        <end position="221"/>
    </location>
</feature>
<keyword evidence="2" id="KW-0812">Transmembrane</keyword>
<dbReference type="EMBL" id="KZ308543">
    <property type="protein sequence ID" value="KAG8231213.1"/>
    <property type="molecule type" value="Genomic_DNA"/>
</dbReference>
<feature type="non-terminal residue" evidence="3">
    <location>
        <position position="1"/>
    </location>
</feature>